<dbReference type="AlphaFoldDB" id="A0A6N9S8U8"/>
<keyword evidence="1" id="KW-1133">Transmembrane helix</keyword>
<keyword evidence="1" id="KW-0472">Membrane</keyword>
<evidence type="ECO:0000256" key="1">
    <source>
        <dbReference type="SAM" id="Phobius"/>
    </source>
</evidence>
<comment type="caution">
    <text evidence="2">The sequence shown here is derived from an EMBL/GenBank/DDBJ whole genome shotgun (WGS) entry which is preliminary data.</text>
</comment>
<dbReference type="Proteomes" id="UP000471490">
    <property type="component" value="Unassembled WGS sequence"/>
</dbReference>
<keyword evidence="1" id="KW-0812">Transmembrane</keyword>
<feature type="non-terminal residue" evidence="2">
    <location>
        <position position="1"/>
    </location>
</feature>
<organism evidence="2 3">
    <name type="scientific">Escherichia coli</name>
    <dbReference type="NCBI Taxonomy" id="562"/>
    <lineage>
        <taxon>Bacteria</taxon>
        <taxon>Pseudomonadati</taxon>
        <taxon>Pseudomonadota</taxon>
        <taxon>Gammaproteobacteria</taxon>
        <taxon>Enterobacterales</taxon>
        <taxon>Enterobacteriaceae</taxon>
        <taxon>Escherichia</taxon>
    </lineage>
</organism>
<proteinExistence type="predicted"/>
<sequence length="56" mass="6241">FGSQHVSVDSGTTQTVFMYTWLSMASIIALPAFIFARVPNDTHQNVAISRRKRSAQ</sequence>
<name>A0A6N9S8U8_ECOLX</name>
<reference evidence="2 3" key="1">
    <citation type="journal article" date="2020" name="Int. J. Nanomedicine">
        <title>Consequences Of Long-Term Bacteria's Exposure To Silver Nanoformulations With Different PhysicoChemical Properties.</title>
        <authorList>
            <person name="Kedziora A."/>
            <person name="Wernecki M."/>
            <person name="Korzekwa K."/>
            <person name="Speruda M."/>
            <person name="Gerasymchuk Y."/>
            <person name="Lukowiak A."/>
            <person name="Bugla-Ploskonska G."/>
        </authorList>
    </citation>
    <scope>NUCLEOTIDE SEQUENCE [LARGE SCALE GENOMIC DNA]</scope>
    <source>
        <strain evidence="2 3">ATCC 11230</strain>
    </source>
</reference>
<gene>
    <name evidence="2" type="ORF">FPI65_13215</name>
</gene>
<feature type="transmembrane region" description="Helical" evidence="1">
    <location>
        <begin position="16"/>
        <end position="36"/>
    </location>
</feature>
<accession>A0A6N9S8U8</accession>
<dbReference type="EMBL" id="VLTB01000225">
    <property type="protein sequence ID" value="NDR92202.1"/>
    <property type="molecule type" value="Genomic_DNA"/>
</dbReference>
<protein>
    <submittedName>
        <fullName evidence="2">Multidrug transporter</fullName>
    </submittedName>
</protein>
<evidence type="ECO:0000313" key="3">
    <source>
        <dbReference type="Proteomes" id="UP000471490"/>
    </source>
</evidence>
<evidence type="ECO:0000313" key="2">
    <source>
        <dbReference type="EMBL" id="NDR92202.1"/>
    </source>
</evidence>